<sequence length="555" mass="60710">MDVHKLLCEERKPELEGPFVPNSMMVPDETVAAKITLRKRRYVSPEQKRYLMRVFQVEPYPDAQLRAQLATKFGTTARKIQDEGVHQRTMLKPPEIEFHCAMKNTKEEGPSERELNSLLSYDSSHTIFAEENNRRSIEVTRDWLKHHATSSTRKLSVDSWETFNISSKRLKTSPIVRSFHTTAAVRRPKDFYEVLGVPKTATKADIKKAFFAAAKQYHPDAVKATKASDAEVKAAETKFKEYGEAYAVLSDDEKRKTYDQFGHQAFDPNMGGGGGGQYQQAVNLEDIMRMFTGGGFGGFGGGGNPFSGGFGDFGGEQLDVESAVQLDFMEAVNGCSKTVKYSAMNECSNCKGSGGAPGSKSVKGSGAQTLNGMFQIQCSKCGGAGSKQSVPCPGCAGRGVRSESKSTVVNIPPGVDNGDTIKVRGAGGNIQKQTGSLFVGIRVKEHPNFQRNGLDIHSEVPISVSDAILGGSINVPTLTGETAVQVAAGTQPMAQHRLRGKGVRSKTQAGDHILHFRVVIPKSLSATQRQMMEEFKKDDKITPESTRLFSKFKFW</sequence>
<dbReference type="Proteomes" id="UP000241769">
    <property type="component" value="Unassembled WGS sequence"/>
</dbReference>
<keyword evidence="3" id="KW-0863">Zinc-finger</keyword>
<dbReference type="Gene3D" id="1.10.287.110">
    <property type="entry name" value="DnaJ domain"/>
    <property type="match status" value="1"/>
</dbReference>
<keyword evidence="9" id="KW-1185">Reference proteome</keyword>
<dbReference type="HAMAP" id="MF_01152">
    <property type="entry name" value="DnaJ"/>
    <property type="match status" value="1"/>
</dbReference>
<keyword evidence="5" id="KW-0143">Chaperone</keyword>
<keyword evidence="4" id="KW-0862">Zinc</keyword>
<dbReference type="PANTHER" id="PTHR43096:SF52">
    <property type="entry name" value="DNAJ HOMOLOG 1, MITOCHONDRIAL-RELATED"/>
    <property type="match status" value="1"/>
</dbReference>
<dbReference type="SUPFAM" id="SSF46565">
    <property type="entry name" value="Chaperone J-domain"/>
    <property type="match status" value="1"/>
</dbReference>
<dbReference type="GO" id="GO:0031072">
    <property type="term" value="F:heat shock protein binding"/>
    <property type="evidence" value="ECO:0007669"/>
    <property type="project" value="InterPro"/>
</dbReference>
<evidence type="ECO:0000256" key="1">
    <source>
        <dbReference type="ARBA" id="ARBA00022723"/>
    </source>
</evidence>
<feature type="domain" description="J" evidence="7">
    <location>
        <begin position="190"/>
        <end position="262"/>
    </location>
</feature>
<dbReference type="Pfam" id="PF00226">
    <property type="entry name" value="DnaJ"/>
    <property type="match status" value="1"/>
</dbReference>
<dbReference type="InterPro" id="IPR001305">
    <property type="entry name" value="HSP_DnaJ_Cys-rich_dom"/>
</dbReference>
<evidence type="ECO:0000313" key="9">
    <source>
        <dbReference type="Proteomes" id="UP000241769"/>
    </source>
</evidence>
<dbReference type="InterPro" id="IPR009057">
    <property type="entry name" value="Homeodomain-like_sf"/>
</dbReference>
<evidence type="ECO:0000256" key="3">
    <source>
        <dbReference type="ARBA" id="ARBA00022771"/>
    </source>
</evidence>
<dbReference type="GO" id="GO:0005524">
    <property type="term" value="F:ATP binding"/>
    <property type="evidence" value="ECO:0007669"/>
    <property type="project" value="InterPro"/>
</dbReference>
<reference evidence="8 9" key="1">
    <citation type="journal article" date="2018" name="Genome Biol. Evol.">
        <title>Multiple Roots of Fruiting Body Formation in Amoebozoa.</title>
        <authorList>
            <person name="Hillmann F."/>
            <person name="Forbes G."/>
            <person name="Novohradska S."/>
            <person name="Ferling I."/>
            <person name="Riege K."/>
            <person name="Groth M."/>
            <person name="Westermann M."/>
            <person name="Marz M."/>
            <person name="Spaller T."/>
            <person name="Winckler T."/>
            <person name="Schaap P."/>
            <person name="Glockner G."/>
        </authorList>
    </citation>
    <scope>NUCLEOTIDE SEQUENCE [LARGE SCALE GENOMIC DNA]</scope>
    <source>
        <strain evidence="8 9">Jena</strain>
    </source>
</reference>
<dbReference type="InterPro" id="IPR012724">
    <property type="entry name" value="DnaJ"/>
</dbReference>
<dbReference type="GO" id="GO:0042026">
    <property type="term" value="P:protein refolding"/>
    <property type="evidence" value="ECO:0007669"/>
    <property type="project" value="TreeGrafter"/>
</dbReference>
<keyword evidence="6" id="KW-0539">Nucleus</keyword>
<dbReference type="EMBL" id="MDYQ01000269">
    <property type="protein sequence ID" value="PRP77334.1"/>
    <property type="molecule type" value="Genomic_DNA"/>
</dbReference>
<dbReference type="AlphaFoldDB" id="A0A2P6N071"/>
<gene>
    <name evidence="8" type="ORF">PROFUN_05579</name>
</gene>
<evidence type="ECO:0000256" key="5">
    <source>
        <dbReference type="ARBA" id="ARBA00023186"/>
    </source>
</evidence>
<dbReference type="GO" id="GO:0008270">
    <property type="term" value="F:zinc ion binding"/>
    <property type="evidence" value="ECO:0007669"/>
    <property type="project" value="UniProtKB-KW"/>
</dbReference>
<keyword evidence="8" id="KW-0346">Stress response</keyword>
<dbReference type="PANTHER" id="PTHR43096">
    <property type="entry name" value="DNAJ HOMOLOG 1, MITOCHONDRIAL-RELATED"/>
    <property type="match status" value="1"/>
</dbReference>
<evidence type="ECO:0000259" key="7">
    <source>
        <dbReference type="PROSITE" id="PS50076"/>
    </source>
</evidence>
<dbReference type="InterPro" id="IPR001356">
    <property type="entry name" value="HD"/>
</dbReference>
<dbReference type="Gene3D" id="1.10.10.60">
    <property type="entry name" value="Homeodomain-like"/>
    <property type="match status" value="1"/>
</dbReference>
<dbReference type="FunCoup" id="A0A2P6N071">
    <property type="interactions" value="352"/>
</dbReference>
<dbReference type="PRINTS" id="PR00625">
    <property type="entry name" value="JDOMAIN"/>
</dbReference>
<comment type="subcellular location">
    <subcellularLocation>
        <location evidence="6">Nucleus</location>
    </subcellularLocation>
</comment>
<dbReference type="InterPro" id="IPR036410">
    <property type="entry name" value="HSP_DnaJ_Cys-rich_dom_sf"/>
</dbReference>
<dbReference type="SUPFAM" id="SSF46689">
    <property type="entry name" value="Homeodomain-like"/>
    <property type="match status" value="1"/>
</dbReference>
<dbReference type="CDD" id="cd06257">
    <property type="entry name" value="DnaJ"/>
    <property type="match status" value="1"/>
</dbReference>
<dbReference type="Pfam" id="PF01556">
    <property type="entry name" value="DnaJ_C"/>
    <property type="match status" value="1"/>
</dbReference>
<dbReference type="Gene3D" id="2.60.260.20">
    <property type="entry name" value="Urease metallochaperone UreE, N-terminal domain"/>
    <property type="match status" value="2"/>
</dbReference>
<proteinExistence type="inferred from homology"/>
<dbReference type="FunFam" id="2.60.260.20:FF:000005">
    <property type="entry name" value="Chaperone protein dnaJ 1, mitochondrial"/>
    <property type="match status" value="1"/>
</dbReference>
<dbReference type="InterPro" id="IPR001623">
    <property type="entry name" value="DnaJ_domain"/>
</dbReference>
<dbReference type="GO" id="GO:0051082">
    <property type="term" value="F:unfolded protein binding"/>
    <property type="evidence" value="ECO:0007669"/>
    <property type="project" value="InterPro"/>
</dbReference>
<accession>A0A2P6N071</accession>
<keyword evidence="6" id="KW-0238">DNA-binding</keyword>
<evidence type="ECO:0000256" key="2">
    <source>
        <dbReference type="ARBA" id="ARBA00022737"/>
    </source>
</evidence>
<dbReference type="Gene3D" id="2.10.230.10">
    <property type="entry name" value="Heat shock protein DnaJ, cysteine-rich domain"/>
    <property type="match status" value="1"/>
</dbReference>
<dbReference type="SUPFAM" id="SSF49493">
    <property type="entry name" value="HSP40/DnaJ peptide-binding domain"/>
    <property type="match status" value="2"/>
</dbReference>
<dbReference type="InterPro" id="IPR008971">
    <property type="entry name" value="HSP40/DnaJ_pept-bd"/>
</dbReference>
<dbReference type="PROSITE" id="PS50076">
    <property type="entry name" value="DNAJ_2"/>
    <property type="match status" value="1"/>
</dbReference>
<dbReference type="InterPro" id="IPR036869">
    <property type="entry name" value="J_dom_sf"/>
</dbReference>
<dbReference type="STRING" id="1890364.A0A2P6N071"/>
<dbReference type="SMART" id="SM00271">
    <property type="entry name" value="DnaJ"/>
    <property type="match status" value="1"/>
</dbReference>
<evidence type="ECO:0000256" key="6">
    <source>
        <dbReference type="RuleBase" id="RU000682"/>
    </source>
</evidence>
<dbReference type="CDD" id="cd00086">
    <property type="entry name" value="homeodomain"/>
    <property type="match status" value="1"/>
</dbReference>
<dbReference type="GO" id="GO:0005634">
    <property type="term" value="C:nucleus"/>
    <property type="evidence" value="ECO:0007669"/>
    <property type="project" value="UniProtKB-SubCell"/>
</dbReference>
<dbReference type="GO" id="GO:0009408">
    <property type="term" value="P:response to heat"/>
    <property type="evidence" value="ECO:0007669"/>
    <property type="project" value="InterPro"/>
</dbReference>
<keyword evidence="6" id="KW-0371">Homeobox</keyword>
<dbReference type="InterPro" id="IPR002939">
    <property type="entry name" value="DnaJ_C"/>
</dbReference>
<dbReference type="CDD" id="cd10747">
    <property type="entry name" value="DnaJ_C"/>
    <property type="match status" value="1"/>
</dbReference>
<evidence type="ECO:0000256" key="4">
    <source>
        <dbReference type="ARBA" id="ARBA00022833"/>
    </source>
</evidence>
<protein>
    <submittedName>
        <fullName evidence="8">Heat shock protein DnaJ family protein</fullName>
    </submittedName>
</protein>
<keyword evidence="2" id="KW-0677">Repeat</keyword>
<evidence type="ECO:0000313" key="8">
    <source>
        <dbReference type="EMBL" id="PRP77334.1"/>
    </source>
</evidence>
<comment type="caution">
    <text evidence="8">The sequence shown here is derived from an EMBL/GenBank/DDBJ whole genome shotgun (WGS) entry which is preliminary data.</text>
</comment>
<name>A0A2P6N071_9EUKA</name>
<dbReference type="Pfam" id="PF00046">
    <property type="entry name" value="Homeodomain"/>
    <property type="match status" value="1"/>
</dbReference>
<dbReference type="GO" id="GO:0003677">
    <property type="term" value="F:DNA binding"/>
    <property type="evidence" value="ECO:0007669"/>
    <property type="project" value="UniProtKB-KW"/>
</dbReference>
<keyword evidence="1" id="KW-0479">Metal-binding</keyword>
<dbReference type="CDD" id="cd10719">
    <property type="entry name" value="DnaJ_zf"/>
    <property type="match status" value="1"/>
</dbReference>
<dbReference type="SUPFAM" id="SSF57938">
    <property type="entry name" value="DnaJ/Hsp40 cysteine-rich domain"/>
    <property type="match status" value="1"/>
</dbReference>
<dbReference type="GO" id="GO:0005737">
    <property type="term" value="C:cytoplasm"/>
    <property type="evidence" value="ECO:0007669"/>
    <property type="project" value="TreeGrafter"/>
</dbReference>
<organism evidence="8 9">
    <name type="scientific">Planoprotostelium fungivorum</name>
    <dbReference type="NCBI Taxonomy" id="1890364"/>
    <lineage>
        <taxon>Eukaryota</taxon>
        <taxon>Amoebozoa</taxon>
        <taxon>Evosea</taxon>
        <taxon>Variosea</taxon>
        <taxon>Cavosteliida</taxon>
        <taxon>Cavosteliaceae</taxon>
        <taxon>Planoprotostelium</taxon>
    </lineage>
</organism>
<dbReference type="OrthoDB" id="10256793at2759"/>
<dbReference type="InParanoid" id="A0A2P6N071"/>